<keyword evidence="5 11" id="KW-0853">WD repeat</keyword>
<keyword evidence="6 12" id="KW-0677">Repeat</keyword>
<evidence type="ECO:0000259" key="14">
    <source>
        <dbReference type="Pfam" id="PF07569"/>
    </source>
</evidence>
<keyword evidence="10 12" id="KW-0539">Nucleus</keyword>
<feature type="repeat" description="WD" evidence="11">
    <location>
        <begin position="127"/>
        <end position="159"/>
    </location>
</feature>
<name>A0A9J8ALY0_CYPCA</name>
<protein>
    <recommendedName>
        <fullName evidence="3 12">Protein HIRA</fullName>
    </recommendedName>
</protein>
<evidence type="ECO:0000259" key="15">
    <source>
        <dbReference type="Pfam" id="PF24105"/>
    </source>
</evidence>
<dbReference type="SMART" id="SM00320">
    <property type="entry name" value="WD40"/>
    <property type="match status" value="8"/>
</dbReference>
<keyword evidence="9 12" id="KW-0804">Transcription</keyword>
<feature type="repeat" description="WD" evidence="11">
    <location>
        <begin position="66"/>
        <end position="98"/>
    </location>
</feature>
<dbReference type="PANTHER" id="PTHR13831:SF0">
    <property type="entry name" value="PROTEIN HIRA"/>
    <property type="match status" value="1"/>
</dbReference>
<dbReference type="GO" id="GO:0006351">
    <property type="term" value="P:DNA-templated transcription"/>
    <property type="evidence" value="ECO:0007669"/>
    <property type="project" value="InterPro"/>
</dbReference>
<dbReference type="InterPro" id="IPR055410">
    <property type="entry name" value="Beta-prop_CAF1B_HIR1"/>
</dbReference>
<evidence type="ECO:0000313" key="16">
    <source>
        <dbReference type="Ensembl" id="ENSCCRP00000145822.1"/>
    </source>
</evidence>
<dbReference type="PROSITE" id="PS50082">
    <property type="entry name" value="WD_REPEATS_2"/>
    <property type="match status" value="3"/>
</dbReference>
<feature type="region of interest" description="Disordered" evidence="13">
    <location>
        <begin position="405"/>
        <end position="429"/>
    </location>
</feature>
<evidence type="ECO:0000256" key="7">
    <source>
        <dbReference type="ARBA" id="ARBA00022853"/>
    </source>
</evidence>
<dbReference type="GeneTree" id="ENSGT00550000074919"/>
<evidence type="ECO:0000256" key="3">
    <source>
        <dbReference type="ARBA" id="ARBA00021597"/>
    </source>
</evidence>
<keyword evidence="17" id="KW-1185">Reference proteome</keyword>
<feature type="compositionally biased region" description="Basic and acidic residues" evidence="13">
    <location>
        <begin position="545"/>
        <end position="569"/>
    </location>
</feature>
<evidence type="ECO:0000256" key="6">
    <source>
        <dbReference type="ARBA" id="ARBA00022737"/>
    </source>
</evidence>
<reference evidence="16" key="2">
    <citation type="submission" date="2025-09" db="UniProtKB">
        <authorList>
            <consortium name="Ensembl"/>
        </authorList>
    </citation>
    <scope>IDENTIFICATION</scope>
</reference>
<dbReference type="GO" id="GO:0006355">
    <property type="term" value="P:regulation of DNA-templated transcription"/>
    <property type="evidence" value="ECO:0007669"/>
    <property type="project" value="InterPro"/>
</dbReference>
<evidence type="ECO:0000256" key="5">
    <source>
        <dbReference type="ARBA" id="ARBA00022574"/>
    </source>
</evidence>
<dbReference type="InterPro" id="IPR031120">
    <property type="entry name" value="HIR1-like"/>
</dbReference>
<dbReference type="SUPFAM" id="SSF50978">
    <property type="entry name" value="WD40 repeat-like"/>
    <property type="match status" value="1"/>
</dbReference>
<feature type="region of interest" description="Disordered" evidence="13">
    <location>
        <begin position="545"/>
        <end position="599"/>
    </location>
</feature>
<dbReference type="InterPro" id="IPR001680">
    <property type="entry name" value="WD40_rpt"/>
</dbReference>
<dbReference type="Pfam" id="PF07569">
    <property type="entry name" value="Hira"/>
    <property type="match status" value="1"/>
</dbReference>
<dbReference type="InterPro" id="IPR011494">
    <property type="entry name" value="HIRA-like_C"/>
</dbReference>
<comment type="function">
    <text evidence="12">Required for replication-independent chromatin assembly and for the periodic repression of histone gene transcription during the cell cycle.</text>
</comment>
<dbReference type="Ensembl" id="ENSCCRT00000175685.1">
    <property type="protein sequence ID" value="ENSCCRP00000145822.1"/>
    <property type="gene ID" value="ENSCCRG00000009935.2"/>
</dbReference>
<dbReference type="InterPro" id="IPR015943">
    <property type="entry name" value="WD40/YVTN_repeat-like_dom_sf"/>
</dbReference>
<dbReference type="GO" id="GO:0006338">
    <property type="term" value="P:chromatin remodeling"/>
    <property type="evidence" value="ECO:0007669"/>
    <property type="project" value="InterPro"/>
</dbReference>
<evidence type="ECO:0000256" key="13">
    <source>
        <dbReference type="SAM" id="MobiDB-lite"/>
    </source>
</evidence>
<dbReference type="FunFam" id="2.130.10.10:FF:000075">
    <property type="entry name" value="Protein HIRA"/>
    <property type="match status" value="1"/>
</dbReference>
<sequence>MKLLKPSWVNHNGKPIFSVDIHPDGTKFATGGQGEDSGKVVIWNMAPVLREEDEKNENIPKLLCQMDNHLACVNCVRWSNNGLYLASGGDDKLVMVWKRAAFIGPSTVFGSSSKLANVEQWRCVMILRNHTGDVMDVAWSPHDVWLASCSVDNTIVIWNARKFPEIVMTLKGHTGLVKGLTWDPVGKYIASQADDHSLKVWRTMDWQMETNITKPFSECGGTTHVLRLSWSPDGQYLVSAHAMNNSGPTAQIIERDGWKTNMDFVGHRKAVTVVKFNPKIFKKKQKNGSTPKPSCPYCCCAVGSKDRSLSVWLTSLKRPLVVIHDLFDKSIMDITWTLNGLGLLVCSMDGTVAFLDFSQDELGDPLNEEEKNAIHQNIYGKSLAITMESHLSSTIIENPEMLKYQQERQGNQNPNGAQGSGPENQTPKLTNVLNGESLEDIRKNLLKKQVETRTADGRRRITPLWISHQRCSTASQSLQPTHLRTRTGKFTSVNSIGMKSNLLLTSASKMEPMKALDSRFTERSKATPGVTSVPLTIGITPLDRVKDSSSVKEPKVKDETSSDSEDKIMAKPLSMAKRKGEMEGAEVVEKRKKGRPRKDAKMMMPISQPFPQTPVSAEKEPSRLITPVAVLKLPTPSIQKSFSTQVSTDAIAYLEVENEVSVVSGARLSQLKWSRDGREWDTLLTSRITIATGSSDIVAVACEDRTLSVFTTCGRRLIPSIMLPAPLAALHCSGHFVMVLMASATLSVWDVQKQTALVKNESLNPILSGTDATVSQSFLTQQGVAVVSLSNGKTYCFNSSLETWNLIADKQDSLVQCADFRNCLTSQDALGSMGPLALTQGRNLSAGRLASRLSSTPHHLQQGMTLAFLENQLSSALMLLSASEYRHWLLIYARFLVNEGYEMRLRELCQDLLGPVHKSSSSSWEPTVLGLRKRDLLTEVLPVIGQNLRFQRLFTEYQDQLELLRLK</sequence>
<dbReference type="FunFam" id="2.130.10.10:FF:000105">
    <property type="entry name" value="Protein HIRA"/>
    <property type="match status" value="1"/>
</dbReference>
<reference evidence="16" key="1">
    <citation type="submission" date="2025-08" db="UniProtKB">
        <authorList>
            <consortium name="Ensembl"/>
        </authorList>
    </citation>
    <scope>IDENTIFICATION</scope>
</reference>
<evidence type="ECO:0000256" key="2">
    <source>
        <dbReference type="ARBA" id="ARBA00007306"/>
    </source>
</evidence>
<dbReference type="GO" id="GO:0031491">
    <property type="term" value="F:nucleosome binding"/>
    <property type="evidence" value="ECO:0007669"/>
    <property type="project" value="TreeGrafter"/>
</dbReference>
<dbReference type="GO" id="GO:0005634">
    <property type="term" value="C:nucleus"/>
    <property type="evidence" value="ECO:0007669"/>
    <property type="project" value="UniProtKB-SubCell"/>
</dbReference>
<evidence type="ECO:0000256" key="10">
    <source>
        <dbReference type="ARBA" id="ARBA00023242"/>
    </source>
</evidence>
<dbReference type="CDD" id="cd00200">
    <property type="entry name" value="WD40"/>
    <property type="match status" value="1"/>
</dbReference>
<dbReference type="GO" id="GO:0000417">
    <property type="term" value="C:HIR complex"/>
    <property type="evidence" value="ECO:0007669"/>
    <property type="project" value="TreeGrafter"/>
</dbReference>
<evidence type="ECO:0000256" key="4">
    <source>
        <dbReference type="ARBA" id="ARBA00022491"/>
    </source>
</evidence>
<feature type="domain" description="CAF1B/HIR1 beta-propeller" evidence="15">
    <location>
        <begin position="1"/>
        <end position="362"/>
    </location>
</feature>
<keyword evidence="7 12" id="KW-0156">Chromatin regulator</keyword>
<evidence type="ECO:0000256" key="8">
    <source>
        <dbReference type="ARBA" id="ARBA00023015"/>
    </source>
</evidence>
<organism evidence="16 17">
    <name type="scientific">Cyprinus carpio carpio</name>
    <dbReference type="NCBI Taxonomy" id="630221"/>
    <lineage>
        <taxon>Eukaryota</taxon>
        <taxon>Metazoa</taxon>
        <taxon>Chordata</taxon>
        <taxon>Craniata</taxon>
        <taxon>Vertebrata</taxon>
        <taxon>Euteleostomi</taxon>
        <taxon>Actinopterygii</taxon>
        <taxon>Neopterygii</taxon>
        <taxon>Teleostei</taxon>
        <taxon>Ostariophysi</taxon>
        <taxon>Cypriniformes</taxon>
        <taxon>Cyprinidae</taxon>
        <taxon>Cyprininae</taxon>
        <taxon>Cyprinus</taxon>
    </lineage>
</organism>
<comment type="similarity">
    <text evidence="2 12">Belongs to the WD repeat HIR1 family.</text>
</comment>
<evidence type="ECO:0000256" key="1">
    <source>
        <dbReference type="ARBA" id="ARBA00004123"/>
    </source>
</evidence>
<dbReference type="PROSITE" id="PS50294">
    <property type="entry name" value="WD_REPEATS_REGION"/>
    <property type="match status" value="3"/>
</dbReference>
<evidence type="ECO:0000256" key="11">
    <source>
        <dbReference type="PROSITE-ProRule" id="PRU00221"/>
    </source>
</evidence>
<dbReference type="Proteomes" id="UP001108240">
    <property type="component" value="Unplaced"/>
</dbReference>
<evidence type="ECO:0000256" key="9">
    <source>
        <dbReference type="ARBA" id="ARBA00023163"/>
    </source>
</evidence>
<keyword evidence="4 12" id="KW-0678">Repressor</keyword>
<dbReference type="AlphaFoldDB" id="A0A9J8ALY0"/>
<dbReference type="GO" id="GO:0000785">
    <property type="term" value="C:chromatin"/>
    <property type="evidence" value="ECO:0007669"/>
    <property type="project" value="TreeGrafter"/>
</dbReference>
<proteinExistence type="inferred from homology"/>
<keyword evidence="8 12" id="KW-0805">Transcription regulation</keyword>
<evidence type="ECO:0000256" key="12">
    <source>
        <dbReference type="RuleBase" id="RU364014"/>
    </source>
</evidence>
<dbReference type="Gene3D" id="2.130.10.10">
    <property type="entry name" value="YVTN repeat-like/Quinoprotein amine dehydrogenase"/>
    <property type="match status" value="2"/>
</dbReference>
<evidence type="ECO:0000313" key="17">
    <source>
        <dbReference type="Proteomes" id="UP001108240"/>
    </source>
</evidence>
<accession>A0A9J8ALY0</accession>
<dbReference type="PANTHER" id="PTHR13831">
    <property type="entry name" value="MEMBER OF THE HIR1 FAMILY OF WD-REPEAT PROTEINS"/>
    <property type="match status" value="1"/>
</dbReference>
<comment type="subcellular location">
    <subcellularLocation>
        <location evidence="1 12">Nucleus</location>
    </subcellularLocation>
</comment>
<feature type="domain" description="Protein HIRA-like C-terminal" evidence="14">
    <location>
        <begin position="714"/>
        <end position="912"/>
    </location>
</feature>
<dbReference type="InterPro" id="IPR036322">
    <property type="entry name" value="WD40_repeat_dom_sf"/>
</dbReference>
<dbReference type="Pfam" id="PF24105">
    <property type="entry name" value="Beta-prop_CAF1B_HIR1"/>
    <property type="match status" value="1"/>
</dbReference>
<feature type="compositionally biased region" description="Polar residues" evidence="13">
    <location>
        <begin position="407"/>
        <end position="429"/>
    </location>
</feature>
<feature type="repeat" description="WD" evidence="11">
    <location>
        <begin position="170"/>
        <end position="201"/>
    </location>
</feature>